<dbReference type="PANTHER" id="PTHR42342">
    <property type="entry name" value="STATIONARY PHASE PROTEIN 5"/>
    <property type="match status" value="1"/>
</dbReference>
<reference evidence="1 2" key="1">
    <citation type="journal article" date="2013" name="Fungal Biol.">
        <title>Analysis of microsatellite markers in the genome of the plant pathogen Ceratocystis fimbriata.</title>
        <authorList>
            <person name="Simpson M.C."/>
            <person name="Wilken P.M."/>
            <person name="Coetzee M.P."/>
            <person name="Wingfield M.J."/>
            <person name="Wingfield B.D."/>
        </authorList>
    </citation>
    <scope>NUCLEOTIDE SEQUENCE [LARGE SCALE GENOMIC DNA]</scope>
    <source>
        <strain evidence="1 2">CBS 114723</strain>
    </source>
</reference>
<reference evidence="1 2" key="2">
    <citation type="journal article" date="2013" name="IMA Fungus">
        <title>IMA Genome-F 1: Ceratocystis fimbriata: Draft nuclear genome sequence for the plant pathogen, Ceratocystis fimbriata.</title>
        <authorList>
            <person name="Wilken P.M."/>
            <person name="Steenkamp E.T."/>
            <person name="Wingfield M.J."/>
            <person name="de Beer Z.W."/>
            <person name="Wingfield B.D."/>
        </authorList>
    </citation>
    <scope>NUCLEOTIDE SEQUENCE [LARGE SCALE GENOMIC DNA]</scope>
    <source>
        <strain evidence="1 2">CBS 114723</strain>
    </source>
</reference>
<dbReference type="Proteomes" id="UP000222788">
    <property type="component" value="Unassembled WGS sequence"/>
</dbReference>
<proteinExistence type="predicted"/>
<keyword evidence="2" id="KW-1185">Reference proteome</keyword>
<evidence type="ECO:0000313" key="1">
    <source>
        <dbReference type="EMBL" id="PHH53987.1"/>
    </source>
</evidence>
<evidence type="ECO:0000313" key="2">
    <source>
        <dbReference type="Proteomes" id="UP000222788"/>
    </source>
</evidence>
<dbReference type="PANTHER" id="PTHR42342:SF1">
    <property type="entry name" value="STATIONARY PHASE PROTEIN 5"/>
    <property type="match status" value="1"/>
</dbReference>
<gene>
    <name evidence="1" type="ORF">CFIMG_008043RA00001</name>
</gene>
<protein>
    <recommendedName>
        <fullName evidence="3">Casein kinase II beta 2 subunit</fullName>
    </recommendedName>
</protein>
<sequence length="438" mass="48020">MSPAGGLWAPAALRLLRVAFTKGSRALRTKLGPSTSQVSHTRTITNNARQPTTSYIAQRPQRRVPRIKAFNTPKKQPAFLQSLRRYLTTESGVPRFDRSKFPKSQTATRVAQQSGRAPFCTTLRPNLTGGAIPRSAGGYSLGGGAGARYFSHTPASSAQVVNNVSQAMRAFCLSGQRARFDGLDSRGNPNFRSVSLEDEKKIHNAIKAPRTEPGSFVEFRLSPVVTALTPLAAVELNNEAVGSTQNQTIAASTLNADGVMDELALDFVRAWRDLSVVFEDLKKLSQLGDLPITLESSNLIRIRFPGVDVRTLENICDDLGMQRGVIGEDREFGKSQNVDLALKFPFAPGMDDTDACGILLSPEHSLSSDNRIQDMFIAEEENPWLSDIEETLSRGLPPIYATSLPSTGFHCSDEFDGLSGIYRFIDVCEHEQARNRFN</sequence>
<dbReference type="EMBL" id="APWK03000033">
    <property type="protein sequence ID" value="PHH53987.1"/>
    <property type="molecule type" value="Genomic_DNA"/>
</dbReference>
<organism evidence="1 2">
    <name type="scientific">Ceratocystis fimbriata CBS 114723</name>
    <dbReference type="NCBI Taxonomy" id="1035309"/>
    <lineage>
        <taxon>Eukaryota</taxon>
        <taxon>Fungi</taxon>
        <taxon>Dikarya</taxon>
        <taxon>Ascomycota</taxon>
        <taxon>Pezizomycotina</taxon>
        <taxon>Sordariomycetes</taxon>
        <taxon>Hypocreomycetidae</taxon>
        <taxon>Microascales</taxon>
        <taxon>Ceratocystidaceae</taxon>
        <taxon>Ceratocystis</taxon>
    </lineage>
</organism>
<evidence type="ECO:0008006" key="3">
    <source>
        <dbReference type="Google" id="ProtNLM"/>
    </source>
</evidence>
<comment type="caution">
    <text evidence="1">The sequence shown here is derived from an EMBL/GenBank/DDBJ whole genome shotgun (WGS) entry which is preliminary data.</text>
</comment>
<dbReference type="OrthoDB" id="5415241at2759"/>
<dbReference type="GO" id="GO:0070628">
    <property type="term" value="F:proteasome binding"/>
    <property type="evidence" value="ECO:0007669"/>
    <property type="project" value="InterPro"/>
</dbReference>
<dbReference type="GO" id="GO:0043248">
    <property type="term" value="P:proteasome assembly"/>
    <property type="evidence" value="ECO:0007669"/>
    <property type="project" value="TreeGrafter"/>
</dbReference>
<accession>A0A2C5X7T5</accession>
<dbReference type="AlphaFoldDB" id="A0A2C5X7T5"/>
<dbReference type="STRING" id="1035309.A0A2C5X7T5"/>
<name>A0A2C5X7T5_9PEZI</name>
<dbReference type="InterPro" id="IPR038816">
    <property type="entry name" value="Stationary_phase_5"/>
</dbReference>